<dbReference type="SMART" id="SM01119">
    <property type="entry name" value="D-ser_dehydrat"/>
    <property type="match status" value="1"/>
</dbReference>
<dbReference type="SUPFAM" id="SSF51419">
    <property type="entry name" value="PLP-binding barrel"/>
    <property type="match status" value="1"/>
</dbReference>
<dbReference type="Proteomes" id="UP000051934">
    <property type="component" value="Unassembled WGS sequence"/>
</dbReference>
<accession>A0A0R2SG95</accession>
<protein>
    <submittedName>
        <fullName evidence="4">Alanine racemase</fullName>
    </submittedName>
</protein>
<feature type="domain" description="D-serine dehydratase-like" evidence="3">
    <location>
        <begin position="307"/>
        <end position="396"/>
    </location>
</feature>
<dbReference type="AlphaFoldDB" id="A0A0R2SG95"/>
<dbReference type="GO" id="GO:0008721">
    <property type="term" value="F:D-serine ammonia-lyase activity"/>
    <property type="evidence" value="ECO:0007669"/>
    <property type="project" value="TreeGrafter"/>
</dbReference>
<organism evidence="4 5">
    <name type="scientific">OM182 bacterium BACL3 MAG-120507-bin80</name>
    <dbReference type="NCBI Taxonomy" id="1655577"/>
    <lineage>
        <taxon>Bacteria</taxon>
        <taxon>Pseudomonadati</taxon>
        <taxon>Pseudomonadota</taxon>
        <taxon>Gammaproteobacteria</taxon>
        <taxon>OMG group</taxon>
        <taxon>OM182 clade</taxon>
    </lineage>
</organism>
<evidence type="ECO:0000256" key="2">
    <source>
        <dbReference type="ARBA" id="ARBA00023239"/>
    </source>
</evidence>
<reference evidence="4 5" key="1">
    <citation type="submission" date="2015-10" db="EMBL/GenBank/DDBJ databases">
        <title>Metagenome-Assembled Genomes uncover a global brackish microbiome.</title>
        <authorList>
            <person name="Hugerth L.W."/>
            <person name="Larsson J."/>
            <person name="Alneberg J."/>
            <person name="Lindh M.V."/>
            <person name="Legrand C."/>
            <person name="Pinhassi J."/>
            <person name="Andersson A.F."/>
        </authorList>
    </citation>
    <scope>NUCLEOTIDE SEQUENCE [LARGE SCALE GENOMIC DNA]</scope>
    <source>
        <strain evidence="4">BACL4 MAG-120507-bin80</strain>
    </source>
</reference>
<dbReference type="InterPro" id="IPR001608">
    <property type="entry name" value="Ala_racemase_N"/>
</dbReference>
<evidence type="ECO:0000256" key="1">
    <source>
        <dbReference type="ARBA" id="ARBA00005323"/>
    </source>
</evidence>
<evidence type="ECO:0000313" key="5">
    <source>
        <dbReference type="Proteomes" id="UP000051934"/>
    </source>
</evidence>
<dbReference type="Gene3D" id="3.20.20.10">
    <property type="entry name" value="Alanine racemase"/>
    <property type="match status" value="1"/>
</dbReference>
<dbReference type="InterPro" id="IPR042208">
    <property type="entry name" value="D-ser_dehydrat-like_sf"/>
</dbReference>
<evidence type="ECO:0000313" key="4">
    <source>
        <dbReference type="EMBL" id="KRO71546.1"/>
    </source>
</evidence>
<evidence type="ECO:0000259" key="3">
    <source>
        <dbReference type="SMART" id="SM01119"/>
    </source>
</evidence>
<dbReference type="CDD" id="cd06819">
    <property type="entry name" value="PLPDE_III_LS_D-TA"/>
    <property type="match status" value="1"/>
</dbReference>
<comment type="similarity">
    <text evidence="1">Belongs to the DSD1 family.</text>
</comment>
<keyword evidence="2" id="KW-0456">Lyase</keyword>
<dbReference type="InterPro" id="IPR051466">
    <property type="entry name" value="D-amino_acid_metab_enzyme"/>
</dbReference>
<dbReference type="PANTHER" id="PTHR28004:SF2">
    <property type="entry name" value="D-SERINE DEHYDRATASE"/>
    <property type="match status" value="1"/>
</dbReference>
<proteinExistence type="inferred from homology"/>
<dbReference type="GO" id="GO:0036088">
    <property type="term" value="P:D-serine catabolic process"/>
    <property type="evidence" value="ECO:0007669"/>
    <property type="project" value="TreeGrafter"/>
</dbReference>
<dbReference type="EMBL" id="LIBB01000167">
    <property type="protein sequence ID" value="KRO71546.1"/>
    <property type="molecule type" value="Genomic_DNA"/>
</dbReference>
<dbReference type="InterPro" id="IPR029066">
    <property type="entry name" value="PLP-binding_barrel"/>
</dbReference>
<dbReference type="Pfam" id="PF01168">
    <property type="entry name" value="Ala_racemase_N"/>
    <property type="match status" value="1"/>
</dbReference>
<dbReference type="Pfam" id="PF14031">
    <property type="entry name" value="D-ser_dehydrat"/>
    <property type="match status" value="1"/>
</dbReference>
<dbReference type="InterPro" id="IPR026956">
    <property type="entry name" value="D-ser_dehydrat-like_dom"/>
</dbReference>
<name>A0A0R2SG95_9GAMM</name>
<dbReference type="Gene3D" id="2.40.37.20">
    <property type="entry name" value="D-serine dehydratase-like domain"/>
    <property type="match status" value="1"/>
</dbReference>
<gene>
    <name evidence="4" type="ORF">ABR69_01590</name>
</gene>
<comment type="caution">
    <text evidence="4">The sequence shown here is derived from an EMBL/GenBank/DDBJ whole genome shotgun (WGS) entry which is preliminary data.</text>
</comment>
<sequence length="413" mass="44783">MNNNNFSRRRFLQAGGAAAIWVPASVRGYTSKEMQDFYANGEMSVNVSKWELDTPALCVDLDRLEGNLDKMATTLSNNGITSRPHAKTHKCPTIAHMQMARGSVGICTAKVSEAEAMFRNGIDQILNTTGNVTPTKINRAMNLAQQCPGFIQATDSQSNARLLSEAAVAKGIIADVVVDVDPGIKRTGTPFGQPALQLAQLVDRLPGLRFRGMLCYDAAAQHVVGFQARKMQTLERMVQATDTFNLMKASGLNAEIFSGGGTGTYNIDHETVGLTDVQVGSYVFMDAQYLSIGGEQDLEVYSDFAASLTVLTTVLNDQYEGRATSDAGAKACTINQPWPIIKGESDMAYRSGSDEFGTILYGDNPSRNYKVGDKLEVIVSHCDPVVNLYDQMYAIRGDKVEAVWPISARGMSA</sequence>
<dbReference type="PANTHER" id="PTHR28004">
    <property type="entry name" value="ZGC:162816-RELATED"/>
    <property type="match status" value="1"/>
</dbReference>